<organism evidence="1 2">
    <name type="scientific">Roseivirga misakiensis</name>
    <dbReference type="NCBI Taxonomy" id="1563681"/>
    <lineage>
        <taxon>Bacteria</taxon>
        <taxon>Pseudomonadati</taxon>
        <taxon>Bacteroidota</taxon>
        <taxon>Cytophagia</taxon>
        <taxon>Cytophagales</taxon>
        <taxon>Roseivirgaceae</taxon>
        <taxon>Roseivirga</taxon>
    </lineage>
</organism>
<proteinExistence type="predicted"/>
<evidence type="ECO:0000313" key="2">
    <source>
        <dbReference type="Proteomes" id="UP000095552"/>
    </source>
</evidence>
<dbReference type="OrthoDB" id="725871at2"/>
<dbReference type="PROSITE" id="PS51257">
    <property type="entry name" value="PROKAR_LIPOPROTEIN"/>
    <property type="match status" value="1"/>
</dbReference>
<comment type="caution">
    <text evidence="1">The sequence shown here is derived from an EMBL/GenBank/DDBJ whole genome shotgun (WGS) entry which is preliminary data.</text>
</comment>
<protein>
    <submittedName>
        <fullName evidence="1">Uncharacterized protein</fullName>
    </submittedName>
</protein>
<evidence type="ECO:0000313" key="1">
    <source>
        <dbReference type="EMBL" id="OEK05683.1"/>
    </source>
</evidence>
<gene>
    <name evidence="1" type="ORF">BFP71_06050</name>
</gene>
<dbReference type="SUPFAM" id="SSF48452">
    <property type="entry name" value="TPR-like"/>
    <property type="match status" value="1"/>
</dbReference>
<dbReference type="EMBL" id="MDGQ01000004">
    <property type="protein sequence ID" value="OEK05683.1"/>
    <property type="molecule type" value="Genomic_DNA"/>
</dbReference>
<accession>A0A1E5T2S0</accession>
<keyword evidence="2" id="KW-1185">Reference proteome</keyword>
<dbReference type="AlphaFoldDB" id="A0A1E5T2S0"/>
<dbReference type="RefSeq" id="WP_069834601.1">
    <property type="nucleotide sequence ID" value="NZ_MDGQ01000004.1"/>
</dbReference>
<dbReference type="InterPro" id="IPR011990">
    <property type="entry name" value="TPR-like_helical_dom_sf"/>
</dbReference>
<dbReference type="STRING" id="1563681.BFP71_06050"/>
<dbReference type="GO" id="GO:0009279">
    <property type="term" value="C:cell outer membrane"/>
    <property type="evidence" value="ECO:0007669"/>
    <property type="project" value="UniProtKB-SubCell"/>
</dbReference>
<name>A0A1E5T2S0_9BACT</name>
<dbReference type="Proteomes" id="UP000095552">
    <property type="component" value="Unassembled WGS sequence"/>
</dbReference>
<reference evidence="1 2" key="1">
    <citation type="submission" date="2016-08" db="EMBL/GenBank/DDBJ databases">
        <title>Draft genome of Fabibacter sp. strain SK-8.</title>
        <authorList>
            <person name="Wong S.-K."/>
            <person name="Hamasaki K."/>
            <person name="Yoshizawa S."/>
        </authorList>
    </citation>
    <scope>NUCLEOTIDE SEQUENCE [LARGE SCALE GENOMIC DNA]</scope>
    <source>
        <strain evidence="1 2">SK-8</strain>
    </source>
</reference>
<dbReference type="Gene3D" id="1.25.40.390">
    <property type="match status" value="1"/>
</dbReference>
<sequence length="498" mass="54359">MKKNFKYFGVVAAIIAVTFTSCEDLEVENLNEKNSSDIFSDPTTFPSVVDGAFLTWWQATQLSTPNMPMSVYAQTLSSSWGNWGMRDLGTIPRAPIQNTLTYNNRAFMTTPWARLNQSLAQVNDLLRVMNSEFGGQIDDGNGNDLTNQVLANGKLAQGLALGTLGLIFDQAFIADETVSAIDLGTLELSPYSDVIAAGVTKLTEAAAIFDSDASTTHSAINGLNYDNVEAARFARSFAAKILAYSSRDAAEAAANDWTQILNLTSNTVTADISPAGDGVFWWTRILIQGQFPLWTRVSQRIINMMEGGTGSGTTTDPNNATAPYPWPDGVNTLPEITNPRDQRISTDFVYNTGVQFAADRGYYFFSSYNFNKYNYYIAALLGPMPHLTMNEIGMIRAEALIRTGGSKTEAAGLINATRVTRGGLPALTGTESDADMLKEITYERLVEFAWDGALNGWYFRRIASDPSHFLQPGTSPQLPLPAQELEILGLDVYTFGGI</sequence>